<proteinExistence type="predicted"/>
<comment type="caution">
    <text evidence="1">The sequence shown here is derived from an EMBL/GenBank/DDBJ whole genome shotgun (WGS) entry which is preliminary data.</text>
</comment>
<feature type="non-terminal residue" evidence="1">
    <location>
        <position position="54"/>
    </location>
</feature>
<name>X1TMS4_9ZZZZ</name>
<evidence type="ECO:0008006" key="2">
    <source>
        <dbReference type="Google" id="ProtNLM"/>
    </source>
</evidence>
<accession>X1TMS4</accession>
<dbReference type="EMBL" id="BARW01034457">
    <property type="protein sequence ID" value="GAJ06638.1"/>
    <property type="molecule type" value="Genomic_DNA"/>
</dbReference>
<dbReference type="AlphaFoldDB" id="X1TMS4"/>
<dbReference type="InterPro" id="IPR029044">
    <property type="entry name" value="Nucleotide-diphossugar_trans"/>
</dbReference>
<dbReference type="Gene3D" id="3.90.550.10">
    <property type="entry name" value="Spore Coat Polysaccharide Biosynthesis Protein SpsA, Chain A"/>
    <property type="match status" value="1"/>
</dbReference>
<organism evidence="1">
    <name type="scientific">marine sediment metagenome</name>
    <dbReference type="NCBI Taxonomy" id="412755"/>
    <lineage>
        <taxon>unclassified sequences</taxon>
        <taxon>metagenomes</taxon>
        <taxon>ecological metagenomes</taxon>
    </lineage>
</organism>
<protein>
    <recommendedName>
        <fullName evidence="2">Glycosyltransferase 2-like domain-containing protein</fullName>
    </recommendedName>
</protein>
<reference evidence="1" key="1">
    <citation type="journal article" date="2014" name="Front. Microbiol.">
        <title>High frequency of phylogenetically diverse reductive dehalogenase-homologous genes in deep subseafloor sedimentary metagenomes.</title>
        <authorList>
            <person name="Kawai M."/>
            <person name="Futagami T."/>
            <person name="Toyoda A."/>
            <person name="Takaki Y."/>
            <person name="Nishi S."/>
            <person name="Hori S."/>
            <person name="Arai W."/>
            <person name="Tsubouchi T."/>
            <person name="Morono Y."/>
            <person name="Uchiyama I."/>
            <person name="Ito T."/>
            <person name="Fujiyama A."/>
            <person name="Inagaki F."/>
            <person name="Takami H."/>
        </authorList>
    </citation>
    <scope>NUCLEOTIDE SEQUENCE</scope>
    <source>
        <strain evidence="1">Expedition CK06-06</strain>
    </source>
</reference>
<evidence type="ECO:0000313" key="1">
    <source>
        <dbReference type="EMBL" id="GAJ06638.1"/>
    </source>
</evidence>
<sequence>MMKVKKKKKKCKKNKKDKNKLLSVIIPSYKDPLVHKTIDDLLNKATGEIEIVVV</sequence>
<gene>
    <name evidence="1" type="ORF">S12H4_54007</name>
</gene>